<protein>
    <submittedName>
        <fullName evidence="2">Uncharacterized protein</fullName>
    </submittedName>
</protein>
<accession>A0ABD6XWB8</accession>
<feature type="transmembrane region" description="Helical" evidence="1">
    <location>
        <begin position="64"/>
        <end position="82"/>
    </location>
</feature>
<sequence>MDVIPNDIQSRLQLVISKAAVLLPSDVGQQLLAMVTPSALATMAGVIVVWAGAHFFGIGEIADLVLLIVGWVAVGGVAVEAAKKLFDFATKTNAARSEGDLDVAAKDLADAITLIGVNTVLALLLKKKPGDTFKTPFRGVKMPRYSSDIGRKMNLPRNGGWRYTPKIKITKHSDVVQGRTKPWGDVEVGRNYYPGAMSKDDAYLQMLSTIYHEQVHMAIAPKFYLLRELRVFMRQSAYNKSYILRYLEESLAETIGLLRARGMSREYIIEGFKFPLGNTYEITYTILRHETAGILLGPVVVGGLMYNVWYGVQQ</sequence>
<keyword evidence="1" id="KW-0472">Membrane</keyword>
<keyword evidence="1" id="KW-0812">Transmembrane</keyword>
<reference evidence="2 3" key="1">
    <citation type="submission" date="2018-05" db="EMBL/GenBank/DDBJ databases">
        <title>Genomic Encyclopedia of Type Strains, Phase IV (KMG-V): Genome sequencing to study the core and pangenomes of soil and plant-associated prokaryotes.</title>
        <authorList>
            <person name="Whitman W."/>
        </authorList>
    </citation>
    <scope>NUCLEOTIDE SEQUENCE [LARGE SCALE GENOMIC DNA]</scope>
    <source>
        <strain evidence="2 3">PNG 92-11</strain>
    </source>
</reference>
<dbReference type="RefSeq" id="WP_109650908.1">
    <property type="nucleotide sequence ID" value="NZ_JBBJPS010000004.1"/>
</dbReference>
<organism evidence="2 3">
    <name type="scientific">Enterobacter agglomerans</name>
    <name type="common">Erwinia herbicola</name>
    <name type="synonym">Pantoea agglomerans</name>
    <dbReference type="NCBI Taxonomy" id="549"/>
    <lineage>
        <taxon>Bacteria</taxon>
        <taxon>Pseudomonadati</taxon>
        <taxon>Pseudomonadota</taxon>
        <taxon>Gammaproteobacteria</taxon>
        <taxon>Enterobacterales</taxon>
        <taxon>Erwiniaceae</taxon>
        <taxon>Pantoea</taxon>
        <taxon>Pantoea agglomerans group</taxon>
    </lineage>
</organism>
<keyword evidence="1" id="KW-1133">Transmembrane helix</keyword>
<evidence type="ECO:0000313" key="2">
    <source>
        <dbReference type="EMBL" id="PWJ83370.1"/>
    </source>
</evidence>
<gene>
    <name evidence="2" type="ORF">C7430_101947</name>
</gene>
<dbReference type="Proteomes" id="UP000245996">
    <property type="component" value="Unassembled WGS sequence"/>
</dbReference>
<feature type="transmembrane region" description="Helical" evidence="1">
    <location>
        <begin position="31"/>
        <end position="52"/>
    </location>
</feature>
<proteinExistence type="predicted"/>
<name>A0ABD6XWB8_ENTAG</name>
<feature type="transmembrane region" description="Helical" evidence="1">
    <location>
        <begin position="108"/>
        <end position="125"/>
    </location>
</feature>
<comment type="caution">
    <text evidence="2">The sequence shown here is derived from an EMBL/GenBank/DDBJ whole genome shotgun (WGS) entry which is preliminary data.</text>
</comment>
<feature type="transmembrane region" description="Helical" evidence="1">
    <location>
        <begin position="292"/>
        <end position="312"/>
    </location>
</feature>
<dbReference type="AlphaFoldDB" id="A0ABD6XWB8"/>
<dbReference type="EMBL" id="QGHE01000001">
    <property type="protein sequence ID" value="PWJ83370.1"/>
    <property type="molecule type" value="Genomic_DNA"/>
</dbReference>
<evidence type="ECO:0000256" key="1">
    <source>
        <dbReference type="SAM" id="Phobius"/>
    </source>
</evidence>
<evidence type="ECO:0000313" key="3">
    <source>
        <dbReference type="Proteomes" id="UP000245996"/>
    </source>
</evidence>